<dbReference type="Proteomes" id="UP001178507">
    <property type="component" value="Unassembled WGS sequence"/>
</dbReference>
<gene>
    <name evidence="3" type="ORF">EVOR1521_LOCUS8667</name>
</gene>
<keyword evidence="4" id="KW-1185">Reference proteome</keyword>
<reference evidence="3" key="1">
    <citation type="submission" date="2023-08" db="EMBL/GenBank/DDBJ databases">
        <authorList>
            <person name="Chen Y."/>
            <person name="Shah S."/>
            <person name="Dougan E. K."/>
            <person name="Thang M."/>
            <person name="Chan C."/>
        </authorList>
    </citation>
    <scope>NUCLEOTIDE SEQUENCE</scope>
</reference>
<feature type="region of interest" description="Disordered" evidence="1">
    <location>
        <begin position="403"/>
        <end position="428"/>
    </location>
</feature>
<organism evidence="3 4">
    <name type="scientific">Effrenium voratum</name>
    <dbReference type="NCBI Taxonomy" id="2562239"/>
    <lineage>
        <taxon>Eukaryota</taxon>
        <taxon>Sar</taxon>
        <taxon>Alveolata</taxon>
        <taxon>Dinophyceae</taxon>
        <taxon>Suessiales</taxon>
        <taxon>Symbiodiniaceae</taxon>
        <taxon>Effrenium</taxon>
    </lineage>
</organism>
<evidence type="ECO:0000259" key="2">
    <source>
        <dbReference type="Pfam" id="PF17800"/>
    </source>
</evidence>
<dbReference type="Gene3D" id="2.60.120.340">
    <property type="entry name" value="Nucleoplasmin core domain"/>
    <property type="match status" value="1"/>
</dbReference>
<feature type="region of interest" description="Disordered" evidence="1">
    <location>
        <begin position="95"/>
        <end position="307"/>
    </location>
</feature>
<feature type="domain" description="Nucleoplasmin-like" evidence="2">
    <location>
        <begin position="3"/>
        <end position="92"/>
    </location>
</feature>
<feature type="compositionally biased region" description="Acidic residues" evidence="1">
    <location>
        <begin position="198"/>
        <end position="217"/>
    </location>
</feature>
<dbReference type="Pfam" id="PF17800">
    <property type="entry name" value="NPL"/>
    <property type="match status" value="1"/>
</dbReference>
<feature type="compositionally biased region" description="Basic and acidic residues" evidence="1">
    <location>
        <begin position="406"/>
        <end position="428"/>
    </location>
</feature>
<dbReference type="AlphaFoldDB" id="A0AA36MVX7"/>
<dbReference type="InterPro" id="IPR041232">
    <property type="entry name" value="NPL"/>
</dbReference>
<feature type="compositionally biased region" description="Basic and acidic residues" evidence="1">
    <location>
        <begin position="222"/>
        <end position="238"/>
    </location>
</feature>
<comment type="caution">
    <text evidence="3">The sequence shown here is derived from an EMBL/GenBank/DDBJ whole genome shotgun (WGS) entry which is preliminary data.</text>
</comment>
<evidence type="ECO:0000313" key="3">
    <source>
        <dbReference type="EMBL" id="CAJ1380823.1"/>
    </source>
</evidence>
<feature type="compositionally biased region" description="Basic and acidic residues" evidence="1">
    <location>
        <begin position="126"/>
        <end position="138"/>
    </location>
</feature>
<evidence type="ECO:0000313" key="4">
    <source>
        <dbReference type="Proteomes" id="UP001178507"/>
    </source>
</evidence>
<name>A0AA36MVX7_9DINO</name>
<evidence type="ECO:0000256" key="1">
    <source>
        <dbReference type="SAM" id="MobiDB-lite"/>
    </source>
</evidence>
<dbReference type="EMBL" id="CAUJNA010000749">
    <property type="protein sequence ID" value="CAJ1380823.1"/>
    <property type="molecule type" value="Genomic_DNA"/>
</dbReference>
<feature type="compositionally biased region" description="Acidic residues" evidence="1">
    <location>
        <begin position="245"/>
        <end position="267"/>
    </location>
</feature>
<protein>
    <recommendedName>
        <fullName evidence="2">Nucleoplasmin-like domain-containing protein</fullName>
    </recommendedName>
</protein>
<proteinExistence type="predicted"/>
<accession>A0AA36MVX7</accession>
<sequence>MSFWGCIVAPGESKKVETRTGELLHLSQACLAPDTASGLASKVLVEQGGQTYAVACLKEGSQDFCALDLFLDAKEAKLAVKGKATVHLTGYFEADELEEDEPPRPASPKAKAEPKASPKAQVKASPKAEPKAKADAKAKAKAAAAAEEESDDDMEDEEGEEEEPKVVDQVAKASPKAEPKKASPKAAPKAEPKKAAAEEDDDEEEEEEEEEEEDDAVVDPVVKGKADAKAKAKPDAKAKAKAAAMEDDDSEEGEEEEEEDSDDDVDEPPVKKHKGGDKGGGKGKGGKGKGDGKGGKGGKGKKGGGWGLHSADAETLVLGFLESFCLRTENYSRAIAVQILSCIAAGWRGLDGAASIEHVSSMMDVQPRILSNNYRNRSKDQLWHVTAGGEWDAVVELRAMGKKAAGKKEEKQTRSQWEGKHPEPKSRVDERKVVATVKLAAPVCNLLEFKLDCSPSTKISFIVDRIIDRHGGSISDLSVCVNRFHPEEIVGRDKTLEQCGVFGGECLIYYDFVPRAGALLA</sequence>
<feature type="compositionally biased region" description="Basic and acidic residues" evidence="1">
    <location>
        <begin position="188"/>
        <end position="197"/>
    </location>
</feature>
<feature type="compositionally biased region" description="Acidic residues" evidence="1">
    <location>
        <begin position="146"/>
        <end position="163"/>
    </location>
</feature>